<evidence type="ECO:0000256" key="6">
    <source>
        <dbReference type="ARBA" id="ARBA00035197"/>
    </source>
</evidence>
<dbReference type="NCBIfam" id="TIGR00060">
    <property type="entry name" value="L18_bact"/>
    <property type="match status" value="1"/>
</dbReference>
<comment type="subunit">
    <text evidence="7">Part of the 50S ribosomal subunit; part of the 5S rRNA/L5/L18/L25 subcomplex. Contacts the 5S and 23S rRNAs.</text>
</comment>
<evidence type="ECO:0000313" key="9">
    <source>
        <dbReference type="Proteomes" id="UP000198748"/>
    </source>
</evidence>
<evidence type="ECO:0000256" key="5">
    <source>
        <dbReference type="ARBA" id="ARBA00023274"/>
    </source>
</evidence>
<comment type="function">
    <text evidence="7">This is one of the proteins that bind and probably mediate the attachment of the 5S RNA into the large ribosomal subunit, where it forms part of the central protuberance.</text>
</comment>
<protein>
    <recommendedName>
        <fullName evidence="6 7">Large ribosomal subunit protein uL18</fullName>
    </recommendedName>
</protein>
<dbReference type="CDD" id="cd00432">
    <property type="entry name" value="Ribosomal_L18_L5e"/>
    <property type="match status" value="1"/>
</dbReference>
<dbReference type="PANTHER" id="PTHR12899">
    <property type="entry name" value="39S RIBOSOMAL PROTEIN L18, MITOCHONDRIAL"/>
    <property type="match status" value="1"/>
</dbReference>
<dbReference type="GO" id="GO:0006412">
    <property type="term" value="P:translation"/>
    <property type="evidence" value="ECO:0007669"/>
    <property type="project" value="UniProtKB-UniRule"/>
</dbReference>
<evidence type="ECO:0000256" key="4">
    <source>
        <dbReference type="ARBA" id="ARBA00022980"/>
    </source>
</evidence>
<dbReference type="InterPro" id="IPR004389">
    <property type="entry name" value="Ribosomal_uL18_bac-type"/>
</dbReference>
<evidence type="ECO:0000256" key="7">
    <source>
        <dbReference type="HAMAP-Rule" id="MF_01337"/>
    </source>
</evidence>
<evidence type="ECO:0000256" key="3">
    <source>
        <dbReference type="ARBA" id="ARBA00022884"/>
    </source>
</evidence>
<keyword evidence="5 7" id="KW-0687">Ribonucleoprotein</keyword>
<dbReference type="STRING" id="659014.SAMN04487996_109179"/>
<dbReference type="GO" id="GO:0008097">
    <property type="term" value="F:5S rRNA binding"/>
    <property type="evidence" value="ECO:0007669"/>
    <property type="project" value="TreeGrafter"/>
</dbReference>
<keyword evidence="2 7" id="KW-0699">rRNA-binding</keyword>
<dbReference type="AlphaFoldDB" id="A0A1G7J3K0"/>
<evidence type="ECO:0000313" key="8">
    <source>
        <dbReference type="EMBL" id="SDF19572.1"/>
    </source>
</evidence>
<evidence type="ECO:0000256" key="2">
    <source>
        <dbReference type="ARBA" id="ARBA00022730"/>
    </source>
</evidence>
<keyword evidence="4 7" id="KW-0689">Ribosomal protein</keyword>
<dbReference type="GO" id="GO:0022625">
    <property type="term" value="C:cytosolic large ribosomal subunit"/>
    <property type="evidence" value="ECO:0007669"/>
    <property type="project" value="TreeGrafter"/>
</dbReference>
<comment type="similarity">
    <text evidence="1 7">Belongs to the universal ribosomal protein uL18 family.</text>
</comment>
<dbReference type="SUPFAM" id="SSF53137">
    <property type="entry name" value="Translational machinery components"/>
    <property type="match status" value="1"/>
</dbReference>
<dbReference type="OrthoDB" id="9810939at2"/>
<accession>A0A1G7J3K0</accession>
<dbReference type="EMBL" id="FNAN01000009">
    <property type="protein sequence ID" value="SDF19572.1"/>
    <property type="molecule type" value="Genomic_DNA"/>
</dbReference>
<proteinExistence type="inferred from homology"/>
<dbReference type="Pfam" id="PF00861">
    <property type="entry name" value="Ribosomal_L18p"/>
    <property type="match status" value="1"/>
</dbReference>
<dbReference type="RefSeq" id="WP_090152038.1">
    <property type="nucleotide sequence ID" value="NZ_FNAN01000009.1"/>
</dbReference>
<dbReference type="Proteomes" id="UP000198748">
    <property type="component" value="Unassembled WGS sequence"/>
</dbReference>
<dbReference type="FunFam" id="3.30.420.100:FF:000003">
    <property type="entry name" value="50S ribosomal protein L18"/>
    <property type="match status" value="1"/>
</dbReference>
<dbReference type="InterPro" id="IPR005484">
    <property type="entry name" value="Ribosomal_uL18_bac/plant/anim"/>
</dbReference>
<name>A0A1G7J3K0_9BACT</name>
<evidence type="ECO:0000256" key="1">
    <source>
        <dbReference type="ARBA" id="ARBA00007116"/>
    </source>
</evidence>
<sequence>MANVKADRRQRLKLHIRKRVKGSAERPRLSVFRSNTSIYAQIIDDIKGITLASASSVELGGRKENTNVEVAAQVGKKIAEKAQEAGIQAVVFDRNGYLYHGKVKALADGAREGGLKF</sequence>
<dbReference type="PANTHER" id="PTHR12899:SF3">
    <property type="entry name" value="LARGE RIBOSOMAL SUBUNIT PROTEIN UL18M"/>
    <property type="match status" value="1"/>
</dbReference>
<dbReference type="HAMAP" id="MF_01337_B">
    <property type="entry name" value="Ribosomal_uL18_B"/>
    <property type="match status" value="1"/>
</dbReference>
<reference evidence="9" key="1">
    <citation type="submission" date="2016-10" db="EMBL/GenBank/DDBJ databases">
        <authorList>
            <person name="Varghese N."/>
            <person name="Submissions S."/>
        </authorList>
    </citation>
    <scope>NUCLEOTIDE SEQUENCE [LARGE SCALE GENOMIC DNA]</scope>
    <source>
        <strain evidence="9">DSM 25329</strain>
    </source>
</reference>
<keyword evidence="3 7" id="KW-0694">RNA-binding</keyword>
<dbReference type="Gene3D" id="3.30.420.100">
    <property type="match status" value="1"/>
</dbReference>
<gene>
    <name evidence="7" type="primary">rplR</name>
    <name evidence="8" type="ORF">SAMN04487996_109179</name>
</gene>
<dbReference type="GO" id="GO:0003735">
    <property type="term" value="F:structural constituent of ribosome"/>
    <property type="evidence" value="ECO:0007669"/>
    <property type="project" value="InterPro"/>
</dbReference>
<organism evidence="8 9">
    <name type="scientific">Dyadobacter soli</name>
    <dbReference type="NCBI Taxonomy" id="659014"/>
    <lineage>
        <taxon>Bacteria</taxon>
        <taxon>Pseudomonadati</taxon>
        <taxon>Bacteroidota</taxon>
        <taxon>Cytophagia</taxon>
        <taxon>Cytophagales</taxon>
        <taxon>Spirosomataceae</taxon>
        <taxon>Dyadobacter</taxon>
    </lineage>
</organism>
<dbReference type="InterPro" id="IPR057268">
    <property type="entry name" value="Ribosomal_L18"/>
</dbReference>
<keyword evidence="9" id="KW-1185">Reference proteome</keyword>